<sequence length="208" mass="22822">MNIFSGIKDEQLDVLREVGNIGAGHAASALANLLDRKIDMAVPFVKVLSFEDLMDFFGGADLPVASIFLRMEGDLSGSIFFIMPFEQAEQFVRELVQDPAFDIDTIHEHVLGTSALHELGNILAGSYLSALADLTKLKLYPSVPDVTLDMFGAVISEGLMQFSPLGDQAIVIDTSIFDDQNKQELKGNMFLLPDFESFDKLFKALGNL</sequence>
<dbReference type="Pfam" id="PF04509">
    <property type="entry name" value="CheC"/>
    <property type="match status" value="2"/>
</dbReference>
<dbReference type="PANTHER" id="PTHR43693:SF1">
    <property type="entry name" value="PROTEIN PHOSPHATASE CHEZ"/>
    <property type="match status" value="1"/>
</dbReference>
<dbReference type="InterPro" id="IPR028976">
    <property type="entry name" value="CheC-like_sf"/>
</dbReference>
<evidence type="ECO:0000313" key="4">
    <source>
        <dbReference type="EMBL" id="KEP27828.1"/>
    </source>
</evidence>
<evidence type="ECO:0000313" key="5">
    <source>
        <dbReference type="Proteomes" id="UP000028091"/>
    </source>
</evidence>
<dbReference type="InterPro" id="IPR050992">
    <property type="entry name" value="CheZ_family_phosphatases"/>
</dbReference>
<proteinExistence type="predicted"/>
<comment type="caution">
    <text evidence="4">The sequence shown here is derived from an EMBL/GenBank/DDBJ whole genome shotgun (WGS) entry which is preliminary data.</text>
</comment>
<dbReference type="SUPFAM" id="SSF103039">
    <property type="entry name" value="CheC-like"/>
    <property type="match status" value="1"/>
</dbReference>
<evidence type="ECO:0000256" key="2">
    <source>
        <dbReference type="ARBA" id="ARBA00022801"/>
    </source>
</evidence>
<keyword evidence="2" id="KW-0378">Hydrolase</keyword>
<organism evidence="4 5">
    <name type="scientific">Bacillus zhangzhouensis</name>
    <dbReference type="NCBI Taxonomy" id="1178540"/>
    <lineage>
        <taxon>Bacteria</taxon>
        <taxon>Bacillati</taxon>
        <taxon>Bacillota</taxon>
        <taxon>Bacilli</taxon>
        <taxon>Bacillales</taxon>
        <taxon>Bacillaceae</taxon>
        <taxon>Bacillus</taxon>
    </lineage>
</organism>
<dbReference type="GO" id="GO:0006935">
    <property type="term" value="P:chemotaxis"/>
    <property type="evidence" value="ECO:0007669"/>
    <property type="project" value="UniProtKB-KW"/>
</dbReference>
<gene>
    <name evidence="4" type="ORF">BA70_07080</name>
</gene>
<name>A0A081LF02_9BACI</name>
<dbReference type="RefSeq" id="WP_034317690.1">
    <property type="nucleotide sequence ID" value="NZ_JAVIKA010000005.1"/>
</dbReference>
<dbReference type="Proteomes" id="UP000028091">
    <property type="component" value="Unassembled WGS sequence"/>
</dbReference>
<dbReference type="eggNOG" id="COG1776">
    <property type="taxonomic scope" value="Bacteria"/>
</dbReference>
<evidence type="ECO:0000256" key="1">
    <source>
        <dbReference type="ARBA" id="ARBA00022500"/>
    </source>
</evidence>
<feature type="domain" description="CheC-like protein" evidence="3">
    <location>
        <begin position="112"/>
        <end position="147"/>
    </location>
</feature>
<keyword evidence="1" id="KW-0145">Chemotaxis</keyword>
<reference evidence="4 5" key="1">
    <citation type="submission" date="2012-09" db="EMBL/GenBank/DDBJ databases">
        <title>Genome Sequence of Bacillus sp. DW5-4.</title>
        <authorList>
            <person name="Lai Q."/>
            <person name="Liu Y."/>
            <person name="Shao Z."/>
        </authorList>
    </citation>
    <scope>NUCLEOTIDE SEQUENCE [LARGE SCALE GENOMIC DNA]</scope>
    <source>
        <strain evidence="4 5">DW5-4</strain>
    </source>
</reference>
<feature type="domain" description="CheC-like protein" evidence="3">
    <location>
        <begin position="10"/>
        <end position="46"/>
    </location>
</feature>
<protein>
    <submittedName>
        <fullName evidence="4">Chemotaxis protein CheY</fullName>
    </submittedName>
</protein>
<dbReference type="EMBL" id="JOTP01000002">
    <property type="protein sequence ID" value="KEP27828.1"/>
    <property type="molecule type" value="Genomic_DNA"/>
</dbReference>
<accession>A0A081LF02</accession>
<dbReference type="AlphaFoldDB" id="A0A081LF02"/>
<dbReference type="InterPro" id="IPR007597">
    <property type="entry name" value="CheC"/>
</dbReference>
<dbReference type="GO" id="GO:0016787">
    <property type="term" value="F:hydrolase activity"/>
    <property type="evidence" value="ECO:0007669"/>
    <property type="project" value="UniProtKB-KW"/>
</dbReference>
<dbReference type="CDD" id="cd17909">
    <property type="entry name" value="CheC_ClassI"/>
    <property type="match status" value="1"/>
</dbReference>
<dbReference type="PANTHER" id="PTHR43693">
    <property type="entry name" value="PROTEIN PHOSPHATASE CHEZ"/>
    <property type="match status" value="1"/>
</dbReference>
<dbReference type="Gene3D" id="3.40.1550.10">
    <property type="entry name" value="CheC-like"/>
    <property type="match status" value="1"/>
</dbReference>
<evidence type="ECO:0000259" key="3">
    <source>
        <dbReference type="Pfam" id="PF04509"/>
    </source>
</evidence>
<dbReference type="OrthoDB" id="9812187at2"/>
<keyword evidence="5" id="KW-1185">Reference proteome</keyword>